<proteinExistence type="predicted"/>
<dbReference type="Proteomes" id="UP000288805">
    <property type="component" value="Unassembled WGS sequence"/>
</dbReference>
<dbReference type="InterPro" id="IPR001841">
    <property type="entry name" value="Znf_RING"/>
</dbReference>
<comment type="caution">
    <text evidence="6">The sequence shown here is derived from an EMBL/GenBank/DDBJ whole genome shotgun (WGS) entry which is preliminary data.</text>
</comment>
<dbReference type="Gene3D" id="3.30.40.10">
    <property type="entry name" value="Zinc/RING finger domain, C3HC4 (zinc finger)"/>
    <property type="match status" value="1"/>
</dbReference>
<dbReference type="EMBL" id="QGNW01001442">
    <property type="protein sequence ID" value="RVW41276.1"/>
    <property type="molecule type" value="Genomic_DNA"/>
</dbReference>
<evidence type="ECO:0000256" key="3">
    <source>
        <dbReference type="ARBA" id="ARBA00022833"/>
    </source>
</evidence>
<sequence length="309" mass="34149">MDFFSLSFESTILISQILQTLFPSGHFFEDMLKLLLSYTSLSAKSHADGQDSEASSQNYNTSSPLLVPVPVHSITESMKDQLRVVEYSPLLDESKAAKEGDSQCAVCLNIIGEQHEVRELGNCCHVFHKECIDAWMDQGQATCPLCRSKLMPAGDDEHGRNELIKNGGDPWRRERMIYLFGEDYVMGEDYAVAAWFLSFMDVLIKGGGIQWPAEKAGASKEGDSKCAVCLNCVGEQHKVRKLGTVAVCVTENGWMFGGSGPGDLPSVQIKTTANRSMSKGRSSSVEEIHEVKNDLSLVWQLFSRIVFCS</sequence>
<keyword evidence="1" id="KW-0479">Metal-binding</keyword>
<protein>
    <submittedName>
        <fullName evidence="6">E3 ubiquitin-protein ligase RHA1B</fullName>
    </submittedName>
</protein>
<evidence type="ECO:0000256" key="1">
    <source>
        <dbReference type="ARBA" id="ARBA00022723"/>
    </source>
</evidence>
<dbReference type="PANTHER" id="PTHR45969:SF81">
    <property type="entry name" value="OS08G0157400 PROTEIN"/>
    <property type="match status" value="1"/>
</dbReference>
<dbReference type="GO" id="GO:0008270">
    <property type="term" value="F:zinc ion binding"/>
    <property type="evidence" value="ECO:0007669"/>
    <property type="project" value="UniProtKB-KW"/>
</dbReference>
<dbReference type="PROSITE" id="PS50089">
    <property type="entry name" value="ZF_RING_2"/>
    <property type="match status" value="1"/>
</dbReference>
<dbReference type="SMART" id="SM00184">
    <property type="entry name" value="RING"/>
    <property type="match status" value="1"/>
</dbReference>
<feature type="domain" description="RING-type" evidence="5">
    <location>
        <begin position="104"/>
        <end position="147"/>
    </location>
</feature>
<dbReference type="AlphaFoldDB" id="A0A438E0P9"/>
<organism evidence="6 7">
    <name type="scientific">Vitis vinifera</name>
    <name type="common">Grape</name>
    <dbReference type="NCBI Taxonomy" id="29760"/>
    <lineage>
        <taxon>Eukaryota</taxon>
        <taxon>Viridiplantae</taxon>
        <taxon>Streptophyta</taxon>
        <taxon>Embryophyta</taxon>
        <taxon>Tracheophyta</taxon>
        <taxon>Spermatophyta</taxon>
        <taxon>Magnoliopsida</taxon>
        <taxon>eudicotyledons</taxon>
        <taxon>Gunneridae</taxon>
        <taxon>Pentapetalae</taxon>
        <taxon>rosids</taxon>
        <taxon>Vitales</taxon>
        <taxon>Vitaceae</taxon>
        <taxon>Viteae</taxon>
        <taxon>Vitis</taxon>
    </lineage>
</organism>
<evidence type="ECO:0000259" key="5">
    <source>
        <dbReference type="PROSITE" id="PS50089"/>
    </source>
</evidence>
<evidence type="ECO:0000256" key="2">
    <source>
        <dbReference type="ARBA" id="ARBA00022771"/>
    </source>
</evidence>
<reference evidence="6 7" key="1">
    <citation type="journal article" date="2018" name="PLoS Genet.">
        <title>Population sequencing reveals clonal diversity and ancestral inbreeding in the grapevine cultivar Chardonnay.</title>
        <authorList>
            <person name="Roach M.J."/>
            <person name="Johnson D.L."/>
            <person name="Bohlmann J."/>
            <person name="van Vuuren H.J."/>
            <person name="Jones S.J."/>
            <person name="Pretorius I.S."/>
            <person name="Schmidt S.A."/>
            <person name="Borneman A.R."/>
        </authorList>
    </citation>
    <scope>NUCLEOTIDE SEQUENCE [LARGE SCALE GENOMIC DNA]</scope>
    <source>
        <strain evidence="7">cv. Chardonnay</strain>
        <tissue evidence="6">Leaf</tissue>
    </source>
</reference>
<name>A0A438E0P9_VITVI</name>
<evidence type="ECO:0000313" key="7">
    <source>
        <dbReference type="Proteomes" id="UP000288805"/>
    </source>
</evidence>
<keyword evidence="3" id="KW-0862">Zinc</keyword>
<keyword evidence="2 4" id="KW-0863">Zinc-finger</keyword>
<gene>
    <name evidence="6" type="primary">RHA1B_3</name>
    <name evidence="6" type="ORF">CK203_085129</name>
</gene>
<evidence type="ECO:0000256" key="4">
    <source>
        <dbReference type="PROSITE-ProRule" id="PRU00175"/>
    </source>
</evidence>
<accession>A0A438E0P9</accession>
<dbReference type="PANTHER" id="PTHR45969">
    <property type="entry name" value="RING ZINC FINGER PROTEIN-RELATED"/>
    <property type="match status" value="1"/>
</dbReference>
<dbReference type="Pfam" id="PF13639">
    <property type="entry name" value="zf-RING_2"/>
    <property type="match status" value="1"/>
</dbReference>
<evidence type="ECO:0000313" key="6">
    <source>
        <dbReference type="EMBL" id="RVW41276.1"/>
    </source>
</evidence>
<dbReference type="SUPFAM" id="SSF57850">
    <property type="entry name" value="RING/U-box"/>
    <property type="match status" value="1"/>
</dbReference>
<dbReference type="InterPro" id="IPR013083">
    <property type="entry name" value="Znf_RING/FYVE/PHD"/>
</dbReference>